<dbReference type="FunFam" id="3.30.160.60:FF:002343">
    <property type="entry name" value="Zinc finger protein 33A"/>
    <property type="match status" value="1"/>
</dbReference>
<feature type="domain" description="C2H2-type" evidence="10">
    <location>
        <begin position="247"/>
        <end position="274"/>
    </location>
</feature>
<protein>
    <submittedName>
        <fullName evidence="11">Zinc finger protein 239-like</fullName>
    </submittedName>
</protein>
<evidence type="ECO:0000313" key="12">
    <source>
        <dbReference type="Proteomes" id="UP000478052"/>
    </source>
</evidence>
<dbReference type="Pfam" id="PF00096">
    <property type="entry name" value="zf-C2H2"/>
    <property type="match status" value="3"/>
</dbReference>
<evidence type="ECO:0000256" key="1">
    <source>
        <dbReference type="ARBA" id="ARBA00004123"/>
    </source>
</evidence>
<gene>
    <name evidence="11" type="ORF">FWK35_00006841</name>
</gene>
<evidence type="ECO:0000256" key="4">
    <source>
        <dbReference type="ARBA" id="ARBA00022771"/>
    </source>
</evidence>
<dbReference type="GO" id="GO:0006355">
    <property type="term" value="P:regulation of DNA-templated transcription"/>
    <property type="evidence" value="ECO:0007669"/>
    <property type="project" value="UniProtKB-ARBA"/>
</dbReference>
<keyword evidence="4 8" id="KW-0863">Zinc-finger</keyword>
<feature type="compositionally biased region" description="Acidic residues" evidence="9">
    <location>
        <begin position="133"/>
        <end position="148"/>
    </location>
</feature>
<keyword evidence="7" id="KW-0539">Nucleus</keyword>
<feature type="compositionally biased region" description="Basic and acidic residues" evidence="9">
    <location>
        <begin position="115"/>
        <end position="126"/>
    </location>
</feature>
<evidence type="ECO:0000256" key="7">
    <source>
        <dbReference type="ARBA" id="ARBA00023242"/>
    </source>
</evidence>
<organism evidence="11 12">
    <name type="scientific">Aphis craccivora</name>
    <name type="common">Cowpea aphid</name>
    <dbReference type="NCBI Taxonomy" id="307492"/>
    <lineage>
        <taxon>Eukaryota</taxon>
        <taxon>Metazoa</taxon>
        <taxon>Ecdysozoa</taxon>
        <taxon>Arthropoda</taxon>
        <taxon>Hexapoda</taxon>
        <taxon>Insecta</taxon>
        <taxon>Pterygota</taxon>
        <taxon>Neoptera</taxon>
        <taxon>Paraneoptera</taxon>
        <taxon>Hemiptera</taxon>
        <taxon>Sternorrhyncha</taxon>
        <taxon>Aphidomorpha</taxon>
        <taxon>Aphidoidea</taxon>
        <taxon>Aphididae</taxon>
        <taxon>Aphidini</taxon>
        <taxon>Aphis</taxon>
        <taxon>Aphis</taxon>
    </lineage>
</organism>
<keyword evidence="6" id="KW-0238">DNA-binding</keyword>
<feature type="domain" description="C2H2-type" evidence="10">
    <location>
        <begin position="386"/>
        <end position="408"/>
    </location>
</feature>
<feature type="region of interest" description="Disordered" evidence="9">
    <location>
        <begin position="81"/>
        <end position="155"/>
    </location>
</feature>
<feature type="domain" description="C2H2-type" evidence="10">
    <location>
        <begin position="301"/>
        <end position="329"/>
    </location>
</feature>
<feature type="region of interest" description="Disordered" evidence="9">
    <location>
        <begin position="420"/>
        <end position="463"/>
    </location>
</feature>
<dbReference type="SMART" id="SM00355">
    <property type="entry name" value="ZnF_C2H2"/>
    <property type="match status" value="8"/>
</dbReference>
<feature type="compositionally biased region" description="Acidic residues" evidence="9">
    <location>
        <begin position="423"/>
        <end position="444"/>
    </location>
</feature>
<keyword evidence="5" id="KW-0862">Zinc</keyword>
<keyword evidence="3" id="KW-0677">Repeat</keyword>
<evidence type="ECO:0000313" key="11">
    <source>
        <dbReference type="EMBL" id="KAF0767568.1"/>
    </source>
</evidence>
<evidence type="ECO:0000256" key="3">
    <source>
        <dbReference type="ARBA" id="ARBA00022737"/>
    </source>
</evidence>
<keyword evidence="2" id="KW-0479">Metal-binding</keyword>
<keyword evidence="12" id="KW-1185">Reference proteome</keyword>
<dbReference type="FunFam" id="3.30.160.60:FF:000100">
    <property type="entry name" value="Zinc finger 45-like"/>
    <property type="match status" value="1"/>
</dbReference>
<sequence length="463" mass="53172">MFEREVDNGSVDDNMYLNAAGIDDDISGLMNCHRLDDMSVVDLVEPKQEYDVMEEDSNHALDHQLPNDSHVINDPGINSTSICEGDDVTNNHDSSDEFKPNINELNVNGPEGGEIDGKDYLRKDGNRNNGNDGEVDDEDEDEDEDEDSNQLNSMHVRQLYVSSSLDGGTADEDEQQQETMCQICATVFKTRYNLLRHFQKRHPEYKMYECDLCRISFPSIDDFKDHLEEKHSKVHTTHTIDSKQVRFACDVCGNMYKNKASAMNHLLTHTAKKNVRCTHCDFTCYTKQQLGVHQTKHDKRFVCDICHKRFAQKSQLDVHVNAVHYNQRPFSCVLCNKSFKTKGSHDAHMIVHTDTRNYQCPHCDKKCRKRYDLTLHIRTHTGEKPFKCSVCGRGFVQMCDTRKHEMLHFKPGKRKNMFFSITGDDDDDDDDNNDDDDDDDDDDITNNNSNSNSTVITDLTTLN</sequence>
<feature type="compositionally biased region" description="Polar residues" evidence="9">
    <location>
        <begin position="454"/>
        <end position="463"/>
    </location>
</feature>
<dbReference type="GO" id="GO:0005634">
    <property type="term" value="C:nucleus"/>
    <property type="evidence" value="ECO:0007669"/>
    <property type="project" value="UniProtKB-SubCell"/>
</dbReference>
<dbReference type="PANTHER" id="PTHR16515">
    <property type="entry name" value="PR DOMAIN ZINC FINGER PROTEIN"/>
    <property type="match status" value="1"/>
</dbReference>
<feature type="domain" description="C2H2-type" evidence="10">
    <location>
        <begin position="358"/>
        <end position="385"/>
    </location>
</feature>
<feature type="domain" description="C2H2-type" evidence="10">
    <location>
        <begin position="330"/>
        <end position="357"/>
    </location>
</feature>
<accession>A0A6G0ZB22</accession>
<evidence type="ECO:0000259" key="10">
    <source>
        <dbReference type="PROSITE" id="PS50157"/>
    </source>
</evidence>
<proteinExistence type="predicted"/>
<dbReference type="GO" id="GO:0008270">
    <property type="term" value="F:zinc ion binding"/>
    <property type="evidence" value="ECO:0007669"/>
    <property type="project" value="UniProtKB-KW"/>
</dbReference>
<name>A0A6G0ZB22_APHCR</name>
<dbReference type="SUPFAM" id="SSF57667">
    <property type="entry name" value="beta-beta-alpha zinc fingers"/>
    <property type="match status" value="4"/>
</dbReference>
<dbReference type="PROSITE" id="PS50157">
    <property type="entry name" value="ZINC_FINGER_C2H2_2"/>
    <property type="match status" value="6"/>
</dbReference>
<dbReference type="InterPro" id="IPR036236">
    <property type="entry name" value="Znf_C2H2_sf"/>
</dbReference>
<dbReference type="PROSITE" id="PS00028">
    <property type="entry name" value="ZINC_FINGER_C2H2_1"/>
    <property type="match status" value="7"/>
</dbReference>
<dbReference type="OrthoDB" id="6594755at2759"/>
<evidence type="ECO:0000256" key="9">
    <source>
        <dbReference type="SAM" id="MobiDB-lite"/>
    </source>
</evidence>
<comment type="subcellular location">
    <subcellularLocation>
        <location evidence="1">Nucleus</location>
    </subcellularLocation>
</comment>
<dbReference type="AlphaFoldDB" id="A0A6G0ZB22"/>
<feature type="compositionally biased region" description="Basic and acidic residues" evidence="9">
    <location>
        <begin position="89"/>
        <end position="99"/>
    </location>
</feature>
<dbReference type="PANTHER" id="PTHR16515:SF49">
    <property type="entry name" value="GASTRULA ZINC FINGER PROTEIN XLCGF49.1-LIKE-RELATED"/>
    <property type="match status" value="1"/>
</dbReference>
<evidence type="ECO:0000256" key="2">
    <source>
        <dbReference type="ARBA" id="ARBA00022723"/>
    </source>
</evidence>
<evidence type="ECO:0000256" key="8">
    <source>
        <dbReference type="PROSITE-ProRule" id="PRU00042"/>
    </source>
</evidence>
<dbReference type="InterPro" id="IPR050331">
    <property type="entry name" value="Zinc_finger"/>
</dbReference>
<evidence type="ECO:0000256" key="6">
    <source>
        <dbReference type="ARBA" id="ARBA00023125"/>
    </source>
</evidence>
<dbReference type="Proteomes" id="UP000478052">
    <property type="component" value="Unassembled WGS sequence"/>
</dbReference>
<dbReference type="EMBL" id="VUJU01000942">
    <property type="protein sequence ID" value="KAF0767568.1"/>
    <property type="molecule type" value="Genomic_DNA"/>
</dbReference>
<dbReference type="Pfam" id="PF12874">
    <property type="entry name" value="zf-met"/>
    <property type="match status" value="2"/>
</dbReference>
<comment type="caution">
    <text evidence="11">The sequence shown here is derived from an EMBL/GenBank/DDBJ whole genome shotgun (WGS) entry which is preliminary data.</text>
</comment>
<feature type="domain" description="C2H2-type" evidence="10">
    <location>
        <begin position="179"/>
        <end position="207"/>
    </location>
</feature>
<dbReference type="Gene3D" id="3.30.160.60">
    <property type="entry name" value="Classic Zinc Finger"/>
    <property type="match status" value="6"/>
</dbReference>
<dbReference type="InterPro" id="IPR013087">
    <property type="entry name" value="Znf_C2H2_type"/>
</dbReference>
<reference evidence="11 12" key="1">
    <citation type="submission" date="2019-08" db="EMBL/GenBank/DDBJ databases">
        <title>Whole genome of Aphis craccivora.</title>
        <authorList>
            <person name="Voronova N.V."/>
            <person name="Shulinski R.S."/>
            <person name="Bandarenka Y.V."/>
            <person name="Zhorov D.G."/>
            <person name="Warner D."/>
        </authorList>
    </citation>
    <scope>NUCLEOTIDE SEQUENCE [LARGE SCALE GENOMIC DNA]</scope>
    <source>
        <strain evidence="11">180601</strain>
        <tissue evidence="11">Whole Body</tissue>
    </source>
</reference>
<evidence type="ECO:0000256" key="5">
    <source>
        <dbReference type="ARBA" id="ARBA00022833"/>
    </source>
</evidence>